<evidence type="ECO:0000313" key="2">
    <source>
        <dbReference type="Proteomes" id="UP000014977"/>
    </source>
</evidence>
<dbReference type="Proteomes" id="UP000014977">
    <property type="component" value="Unassembled WGS sequence"/>
</dbReference>
<organism evidence="1 2">
    <name type="scientific">Desulfococcus multivorans DSM 2059</name>
    <dbReference type="NCBI Taxonomy" id="1121405"/>
    <lineage>
        <taxon>Bacteria</taxon>
        <taxon>Pseudomonadati</taxon>
        <taxon>Thermodesulfobacteriota</taxon>
        <taxon>Desulfobacteria</taxon>
        <taxon>Desulfobacterales</taxon>
        <taxon>Desulfococcaceae</taxon>
        <taxon>Desulfococcus</taxon>
    </lineage>
</organism>
<reference evidence="1 2" key="1">
    <citation type="journal article" date="2013" name="Genome Announc.">
        <title>Draft genome sequences for three mercury-methylating, sulfate-reducing bacteria.</title>
        <authorList>
            <person name="Brown S.D."/>
            <person name="Hurt R.A.Jr."/>
            <person name="Gilmour C.C."/>
            <person name="Elias D.A."/>
        </authorList>
    </citation>
    <scope>NUCLEOTIDE SEQUENCE [LARGE SCALE GENOMIC DNA]</scope>
    <source>
        <strain evidence="1 2">DSM 2059</strain>
    </source>
</reference>
<comment type="caution">
    <text evidence="1">The sequence shown here is derived from an EMBL/GenBank/DDBJ whole genome shotgun (WGS) entry which is preliminary data.</text>
</comment>
<keyword evidence="2" id="KW-1185">Reference proteome</keyword>
<accession>S7T9L9</accession>
<dbReference type="RefSeq" id="WP_020878438.1">
    <property type="nucleotide sequence ID" value="NZ_ATHJ01000127.1"/>
</dbReference>
<dbReference type="eggNOG" id="ENOG50334VQ">
    <property type="taxonomic scope" value="Bacteria"/>
</dbReference>
<protein>
    <submittedName>
        <fullName evidence="1">Uncharacterized protein</fullName>
    </submittedName>
</protein>
<dbReference type="EMBL" id="ATHJ01000127">
    <property type="protein sequence ID" value="EPR33316.1"/>
    <property type="molecule type" value="Genomic_DNA"/>
</dbReference>
<dbReference type="OrthoDB" id="5422995at2"/>
<proteinExistence type="predicted"/>
<sequence>MYSRKIALAHARQIRRCPPSALLKSRHHSAELKLHLNICPHCREDLETASMEVLANKLAGPDMGMKTAAGIETAVGQLRYIHPERSGWLDGYHYNPPMVVVLEIGNRISDDIRVAQVYDDIVLAAPGDLILDDDRSGAGDLFVECWNTYTLKSSHLGAGVGQVGPEVIEAIHWMAENAEETASWAPLPFPMTADDPRIHFRELEVETAFFFSAQAAGELMVELESSRLRLAYASPAELTRDIGEKVPDIRFPVQPNSFEEALTMPEFPEYLLPLAAADTMENTITGKRVIFKDGLLAGFDPMEITVFSIHDLEDGKVGFSGRVPVTPDIRPVDLVFRFAASDGILVEPAAEPRWDPETGAFAVVFDTASKDRHKLRVAVLYEAVEAGP</sequence>
<dbReference type="STRING" id="897.B2D07_12970"/>
<name>S7T9L9_DESML</name>
<gene>
    <name evidence="1" type="ORF">dsmv_0855</name>
</gene>
<evidence type="ECO:0000313" key="1">
    <source>
        <dbReference type="EMBL" id="EPR33316.1"/>
    </source>
</evidence>
<dbReference type="AlphaFoldDB" id="S7T9L9"/>